<evidence type="ECO:0000313" key="4">
    <source>
        <dbReference type="Proteomes" id="UP000249819"/>
    </source>
</evidence>
<dbReference type="SUPFAM" id="SSF54001">
    <property type="entry name" value="Cysteine proteinases"/>
    <property type="match status" value="1"/>
</dbReference>
<protein>
    <submittedName>
        <fullName evidence="3">Transglutaminase superfamily protein</fullName>
    </submittedName>
</protein>
<keyword evidence="4" id="KW-1185">Reference proteome</keyword>
<organism evidence="3 4">
    <name type="scientific">Chitinophaga dinghuensis</name>
    <dbReference type="NCBI Taxonomy" id="1539050"/>
    <lineage>
        <taxon>Bacteria</taxon>
        <taxon>Pseudomonadati</taxon>
        <taxon>Bacteroidota</taxon>
        <taxon>Chitinophagia</taxon>
        <taxon>Chitinophagales</taxon>
        <taxon>Chitinophagaceae</taxon>
        <taxon>Chitinophaga</taxon>
    </lineage>
</organism>
<feature type="chain" id="PRO_5016278715" evidence="1">
    <location>
        <begin position="19"/>
        <end position="391"/>
    </location>
</feature>
<dbReference type="PANTHER" id="PTHR46333">
    <property type="entry name" value="CYTOKINESIS PROTEIN 3"/>
    <property type="match status" value="1"/>
</dbReference>
<dbReference type="InterPro" id="IPR038765">
    <property type="entry name" value="Papain-like_cys_pep_sf"/>
</dbReference>
<keyword evidence="1" id="KW-0732">Signal</keyword>
<dbReference type="Proteomes" id="UP000249819">
    <property type="component" value="Unassembled WGS sequence"/>
</dbReference>
<gene>
    <name evidence="3" type="ORF">CLV59_101330</name>
</gene>
<sequence length="391" mass="43915">MRVISTVIGLLAVTVASAQQPKPVAKVAPEVGVVSIPDDVTNSASAMARWLKAHTANAHVLQQSLYKWIATHITYDVPNMYQQRDYRDTVAAIQRTLRSRVGVSADYASLYAKVCQEAGIAAYTVNGYCLQHGGLAPTGSHDWVVVKNGGSWTVTDPTWGAGTVDGARYTPQLNWEWFQMSPQVAVKRHVPFDPMWQLLSNPVRHDEAGVSRLAGNNFNYNDTIALYLRSARYERLAGTLARMERYGGGANPFVMAEIDWLSKTVKVLAANRQIEERNRLVDKYESAEGKYQEMVRMYNDYVTYKNKQFQPEQPDAAIRKMMDNMTGRLGEVEKLMGEMRGRDVELAGHLGELEAAVRGIREKIVEEQGFVNKYIKTERGKRRELFYVGGV</sequence>
<dbReference type="PANTHER" id="PTHR46333:SF2">
    <property type="entry name" value="CYTOKINESIS PROTEIN 3"/>
    <property type="match status" value="1"/>
</dbReference>
<comment type="caution">
    <text evidence="3">The sequence shown here is derived from an EMBL/GenBank/DDBJ whole genome shotgun (WGS) entry which is preliminary data.</text>
</comment>
<dbReference type="SMART" id="SM00460">
    <property type="entry name" value="TGc"/>
    <property type="match status" value="1"/>
</dbReference>
<proteinExistence type="predicted"/>
<dbReference type="OrthoDB" id="9788327at2"/>
<dbReference type="InterPro" id="IPR052557">
    <property type="entry name" value="CAP/Cytokinesis_protein"/>
</dbReference>
<dbReference type="Gene3D" id="3.10.620.30">
    <property type="match status" value="1"/>
</dbReference>
<reference evidence="3 4" key="1">
    <citation type="submission" date="2018-06" db="EMBL/GenBank/DDBJ databases">
        <title>Genomic Encyclopedia of Archaeal and Bacterial Type Strains, Phase II (KMG-II): from individual species to whole genera.</title>
        <authorList>
            <person name="Goeker M."/>
        </authorList>
    </citation>
    <scope>NUCLEOTIDE SEQUENCE [LARGE SCALE GENOMIC DNA]</scope>
    <source>
        <strain evidence="3 4">DSM 29821</strain>
    </source>
</reference>
<dbReference type="GO" id="GO:0005737">
    <property type="term" value="C:cytoplasm"/>
    <property type="evidence" value="ECO:0007669"/>
    <property type="project" value="TreeGrafter"/>
</dbReference>
<evidence type="ECO:0000259" key="2">
    <source>
        <dbReference type="SMART" id="SM00460"/>
    </source>
</evidence>
<feature type="domain" description="Transglutaminase-like" evidence="2">
    <location>
        <begin position="96"/>
        <end position="159"/>
    </location>
</feature>
<evidence type="ECO:0000313" key="3">
    <source>
        <dbReference type="EMBL" id="RAJ87572.1"/>
    </source>
</evidence>
<dbReference type="Pfam" id="PF01841">
    <property type="entry name" value="Transglut_core"/>
    <property type="match status" value="1"/>
</dbReference>
<evidence type="ECO:0000256" key="1">
    <source>
        <dbReference type="SAM" id="SignalP"/>
    </source>
</evidence>
<name>A0A327WCG8_9BACT</name>
<dbReference type="InterPro" id="IPR002931">
    <property type="entry name" value="Transglutaminase-like"/>
</dbReference>
<dbReference type="EMBL" id="QLMA01000001">
    <property type="protein sequence ID" value="RAJ87572.1"/>
    <property type="molecule type" value="Genomic_DNA"/>
</dbReference>
<accession>A0A327WCG8</accession>
<dbReference type="RefSeq" id="WP_111590253.1">
    <property type="nucleotide sequence ID" value="NZ_QLMA01000001.1"/>
</dbReference>
<dbReference type="AlphaFoldDB" id="A0A327WCG8"/>
<feature type="signal peptide" evidence="1">
    <location>
        <begin position="1"/>
        <end position="18"/>
    </location>
</feature>